<dbReference type="OrthoDB" id="6428749at2759"/>
<dbReference type="AlphaFoldDB" id="A0A9J7N4Q6"/>
<sequence>MQIETMVETRTVFVSGPLIHNLNTYNNNMRFDLCERVNSVAQGMVTTLGVTKYLETPAGEDAVIVQVLKKQGAVPFVRTNIPQSLLSYSCSNPVFGNTVNPLDPERTSGGSSGGEAALIKAGGSVLGLGSDGLGSVRIPAHFCGICALKPTGLRISDRGLLKGTPGIQGVIAAPGLLARDVDSLALGLKALLVPDMFQLDPRVAPIPFQQEVGLITIQINL</sequence>
<dbReference type="GO" id="GO:0009062">
    <property type="term" value="P:fatty acid catabolic process"/>
    <property type="evidence" value="ECO:0000318"/>
    <property type="project" value="GO_Central"/>
</dbReference>
<feature type="domain" description="Amidase" evidence="1">
    <location>
        <begin position="42"/>
        <end position="205"/>
    </location>
</feature>
<evidence type="ECO:0000313" key="3">
    <source>
        <dbReference type="RefSeq" id="XP_035689614.1"/>
    </source>
</evidence>
<protein>
    <submittedName>
        <fullName evidence="3">Vitamin D3 hydroxylase-associated protein-like</fullName>
    </submittedName>
</protein>
<dbReference type="InterPro" id="IPR036928">
    <property type="entry name" value="AS_sf"/>
</dbReference>
<reference evidence="2" key="1">
    <citation type="journal article" date="2020" name="Nat. Ecol. Evol.">
        <title>Deeply conserved synteny resolves early events in vertebrate evolution.</title>
        <authorList>
            <person name="Simakov O."/>
            <person name="Marletaz F."/>
            <person name="Yue J.X."/>
            <person name="O'Connell B."/>
            <person name="Jenkins J."/>
            <person name="Brandt A."/>
            <person name="Calef R."/>
            <person name="Tung C.H."/>
            <person name="Huang T.K."/>
            <person name="Schmutz J."/>
            <person name="Satoh N."/>
            <person name="Yu J.K."/>
            <person name="Putnam N.H."/>
            <person name="Green R.E."/>
            <person name="Rokhsar D.S."/>
        </authorList>
    </citation>
    <scope>NUCLEOTIDE SEQUENCE [LARGE SCALE GENOMIC DNA]</scope>
    <source>
        <strain evidence="2">S238N-H82</strain>
    </source>
</reference>
<dbReference type="OMA" id="TIQGSCA"/>
<dbReference type="Pfam" id="PF01425">
    <property type="entry name" value="Amidase"/>
    <property type="match status" value="1"/>
</dbReference>
<dbReference type="InterPro" id="IPR023631">
    <property type="entry name" value="Amidase_dom"/>
</dbReference>
<dbReference type="PANTHER" id="PTHR45847">
    <property type="entry name" value="FATTY ACID AMIDE HYDROLASE"/>
    <property type="match status" value="1"/>
</dbReference>
<evidence type="ECO:0000313" key="2">
    <source>
        <dbReference type="Proteomes" id="UP000001554"/>
    </source>
</evidence>
<dbReference type="GeneID" id="118424915"/>
<dbReference type="PANTHER" id="PTHR45847:SF6">
    <property type="entry name" value="FATTY ACID AMIDE HYDROLASE"/>
    <property type="match status" value="1"/>
</dbReference>
<organism evidence="2 3">
    <name type="scientific">Branchiostoma floridae</name>
    <name type="common">Florida lancelet</name>
    <name type="synonym">Amphioxus</name>
    <dbReference type="NCBI Taxonomy" id="7739"/>
    <lineage>
        <taxon>Eukaryota</taxon>
        <taxon>Metazoa</taxon>
        <taxon>Chordata</taxon>
        <taxon>Cephalochordata</taxon>
        <taxon>Leptocardii</taxon>
        <taxon>Amphioxiformes</taxon>
        <taxon>Branchiostomatidae</taxon>
        <taxon>Branchiostoma</taxon>
    </lineage>
</organism>
<dbReference type="GO" id="GO:0017064">
    <property type="term" value="F:fatty acid amide hydrolase activity"/>
    <property type="evidence" value="ECO:0000318"/>
    <property type="project" value="GO_Central"/>
</dbReference>
<dbReference type="InterPro" id="IPR052096">
    <property type="entry name" value="Endocannabinoid_amidase"/>
</dbReference>
<dbReference type="SUPFAM" id="SSF75304">
    <property type="entry name" value="Amidase signature (AS) enzymes"/>
    <property type="match status" value="1"/>
</dbReference>
<name>A0A9J7N4Q6_BRAFL</name>
<accession>A0A9J7N4Q6</accession>
<dbReference type="Proteomes" id="UP000001554">
    <property type="component" value="Chromosome 10"/>
</dbReference>
<reference evidence="3" key="2">
    <citation type="submission" date="2025-08" db="UniProtKB">
        <authorList>
            <consortium name="RefSeq"/>
        </authorList>
    </citation>
    <scope>IDENTIFICATION</scope>
    <source>
        <strain evidence="3">S238N-H82</strain>
        <tissue evidence="3">Testes</tissue>
    </source>
</reference>
<dbReference type="Gene3D" id="3.90.1300.10">
    <property type="entry name" value="Amidase signature (AS) domain"/>
    <property type="match status" value="1"/>
</dbReference>
<gene>
    <name evidence="3" type="primary">LOC118424915</name>
</gene>
<proteinExistence type="predicted"/>
<dbReference type="KEGG" id="bfo:118424915"/>
<dbReference type="GO" id="GO:0004040">
    <property type="term" value="F:amidase activity"/>
    <property type="evidence" value="ECO:0000318"/>
    <property type="project" value="GO_Central"/>
</dbReference>
<keyword evidence="2" id="KW-1185">Reference proteome</keyword>
<dbReference type="RefSeq" id="XP_035689614.1">
    <property type="nucleotide sequence ID" value="XM_035833721.1"/>
</dbReference>
<evidence type="ECO:0000259" key="1">
    <source>
        <dbReference type="Pfam" id="PF01425"/>
    </source>
</evidence>